<evidence type="ECO:0000313" key="3">
    <source>
        <dbReference type="Proteomes" id="UP000828390"/>
    </source>
</evidence>
<comment type="caution">
    <text evidence="2">The sequence shown here is derived from an EMBL/GenBank/DDBJ whole genome shotgun (WGS) entry which is preliminary data.</text>
</comment>
<proteinExistence type="predicted"/>
<accession>A0A9D4RY91</accession>
<keyword evidence="3" id="KW-1185">Reference proteome</keyword>
<dbReference type="EMBL" id="JAIWYP010000001">
    <property type="protein sequence ID" value="KAH3883333.1"/>
    <property type="molecule type" value="Genomic_DNA"/>
</dbReference>
<gene>
    <name evidence="2" type="ORF">DPMN_007288</name>
</gene>
<reference evidence="2" key="1">
    <citation type="journal article" date="2019" name="bioRxiv">
        <title>The Genome of the Zebra Mussel, Dreissena polymorpha: A Resource for Invasive Species Research.</title>
        <authorList>
            <person name="McCartney M.A."/>
            <person name="Auch B."/>
            <person name="Kono T."/>
            <person name="Mallez S."/>
            <person name="Zhang Y."/>
            <person name="Obille A."/>
            <person name="Becker A."/>
            <person name="Abrahante J.E."/>
            <person name="Garbe J."/>
            <person name="Badalamenti J.P."/>
            <person name="Herman A."/>
            <person name="Mangelson H."/>
            <person name="Liachko I."/>
            <person name="Sullivan S."/>
            <person name="Sone E.D."/>
            <person name="Koren S."/>
            <person name="Silverstein K.A.T."/>
            <person name="Beckman K.B."/>
            <person name="Gohl D.M."/>
        </authorList>
    </citation>
    <scope>NUCLEOTIDE SEQUENCE</scope>
    <source>
        <strain evidence="2">Duluth1</strain>
        <tissue evidence="2">Whole animal</tissue>
    </source>
</reference>
<sequence>MLLSTTGNNLRLTATSPLKRPIQHQPSVVEIWHPVLLTSRQRHTHLLLDPSLSMRHPFGIRKPYPTSTNWSRSNEEMPASAQVTTDSPAVLLQ</sequence>
<evidence type="ECO:0000256" key="1">
    <source>
        <dbReference type="SAM" id="MobiDB-lite"/>
    </source>
</evidence>
<feature type="region of interest" description="Disordered" evidence="1">
    <location>
        <begin position="58"/>
        <end position="93"/>
    </location>
</feature>
<evidence type="ECO:0000313" key="2">
    <source>
        <dbReference type="EMBL" id="KAH3883333.1"/>
    </source>
</evidence>
<dbReference type="Proteomes" id="UP000828390">
    <property type="component" value="Unassembled WGS sequence"/>
</dbReference>
<protein>
    <submittedName>
        <fullName evidence="2">Uncharacterized protein</fullName>
    </submittedName>
</protein>
<name>A0A9D4RY91_DREPO</name>
<dbReference type="AlphaFoldDB" id="A0A9D4RY91"/>
<reference evidence="2" key="2">
    <citation type="submission" date="2020-11" db="EMBL/GenBank/DDBJ databases">
        <authorList>
            <person name="McCartney M.A."/>
            <person name="Auch B."/>
            <person name="Kono T."/>
            <person name="Mallez S."/>
            <person name="Becker A."/>
            <person name="Gohl D.M."/>
            <person name="Silverstein K.A.T."/>
            <person name="Koren S."/>
            <person name="Bechman K.B."/>
            <person name="Herman A."/>
            <person name="Abrahante J.E."/>
            <person name="Garbe J."/>
        </authorList>
    </citation>
    <scope>NUCLEOTIDE SEQUENCE</scope>
    <source>
        <strain evidence="2">Duluth1</strain>
        <tissue evidence="2">Whole animal</tissue>
    </source>
</reference>
<organism evidence="2 3">
    <name type="scientific">Dreissena polymorpha</name>
    <name type="common">Zebra mussel</name>
    <name type="synonym">Mytilus polymorpha</name>
    <dbReference type="NCBI Taxonomy" id="45954"/>
    <lineage>
        <taxon>Eukaryota</taxon>
        <taxon>Metazoa</taxon>
        <taxon>Spiralia</taxon>
        <taxon>Lophotrochozoa</taxon>
        <taxon>Mollusca</taxon>
        <taxon>Bivalvia</taxon>
        <taxon>Autobranchia</taxon>
        <taxon>Heteroconchia</taxon>
        <taxon>Euheterodonta</taxon>
        <taxon>Imparidentia</taxon>
        <taxon>Neoheterodontei</taxon>
        <taxon>Myida</taxon>
        <taxon>Dreissenoidea</taxon>
        <taxon>Dreissenidae</taxon>
        <taxon>Dreissena</taxon>
    </lineage>
</organism>